<dbReference type="PANTHER" id="PTHR11692:SF0">
    <property type="entry name" value="BIFUNCTIONAL PURINE BIOSYNTHESIS PROTEIN ATIC"/>
    <property type="match status" value="1"/>
</dbReference>
<dbReference type="OrthoDB" id="9802065at2"/>
<keyword evidence="13" id="KW-1185">Reference proteome</keyword>
<dbReference type="AlphaFoldDB" id="A0A1L6MXQ5"/>
<evidence type="ECO:0000256" key="9">
    <source>
        <dbReference type="ARBA" id="ARBA00050687"/>
    </source>
</evidence>
<dbReference type="InterPro" id="IPR016193">
    <property type="entry name" value="Cytidine_deaminase-like"/>
</dbReference>
<dbReference type="GO" id="GO:0005829">
    <property type="term" value="C:cytosol"/>
    <property type="evidence" value="ECO:0007669"/>
    <property type="project" value="TreeGrafter"/>
</dbReference>
<comment type="pathway">
    <text evidence="1 10">Purine metabolism; IMP biosynthesis via de novo pathway; IMP from 5-formamido-1-(5-phospho-D-ribosyl)imidazole-4-carboxamide: step 1/1.</text>
</comment>
<dbReference type="CDD" id="cd01421">
    <property type="entry name" value="IMPCH"/>
    <property type="match status" value="1"/>
</dbReference>
<dbReference type="SMART" id="SM00798">
    <property type="entry name" value="AICARFT_IMPCHas"/>
    <property type="match status" value="1"/>
</dbReference>
<dbReference type="SMART" id="SM00851">
    <property type="entry name" value="MGS"/>
    <property type="match status" value="1"/>
</dbReference>
<dbReference type="UniPathway" id="UPA00074">
    <property type="reaction ID" value="UER00133"/>
</dbReference>
<dbReference type="Gene3D" id="3.40.140.20">
    <property type="match status" value="2"/>
</dbReference>
<reference evidence="12 13" key="1">
    <citation type="submission" date="2016-08" db="EMBL/GenBank/DDBJ databases">
        <title>Identification and validation of antigenic proteins from Pajaroellobacter abortibovis using de-novo genome sequence assembly and reverse vaccinology.</title>
        <authorList>
            <person name="Welly B.T."/>
            <person name="Miller M.R."/>
            <person name="Stott J.L."/>
            <person name="Blanchard M.T."/>
            <person name="Islas-Trejo A.D."/>
            <person name="O'Rourke S.M."/>
            <person name="Young A.E."/>
            <person name="Medrano J.F."/>
            <person name="Van Eenennaam A.L."/>
        </authorList>
    </citation>
    <scope>NUCLEOTIDE SEQUENCE [LARGE SCALE GENOMIC DNA]</scope>
    <source>
        <strain evidence="12 13">BTF92-0548A/99-0131</strain>
    </source>
</reference>
<dbReference type="FunFam" id="3.40.140.20:FF:000001">
    <property type="entry name" value="Bifunctional purine biosynthesis protein PurH"/>
    <property type="match status" value="1"/>
</dbReference>
<comment type="pathway">
    <text evidence="2 10">Purine metabolism; IMP biosynthesis via de novo pathway; 5-formamido-1-(5-phospho-D-ribosyl)imidazole-4-carboxamide from 5-amino-1-(5-phospho-D-ribosyl)imidazole-4-carboxamide (10-formyl THF route): step 1/1.</text>
</comment>
<comment type="similarity">
    <text evidence="3 10">Belongs to the PurH family.</text>
</comment>
<evidence type="ECO:0000256" key="8">
    <source>
        <dbReference type="ARBA" id="ARBA00050488"/>
    </source>
</evidence>
<dbReference type="STRING" id="1882918.BCY86_05670"/>
<evidence type="ECO:0000256" key="6">
    <source>
        <dbReference type="ARBA" id="ARBA00022801"/>
    </source>
</evidence>
<dbReference type="PIRSF" id="PIRSF000414">
    <property type="entry name" value="AICARFT_IMPCHas"/>
    <property type="match status" value="1"/>
</dbReference>
<comment type="domain">
    <text evidence="10">The IMP cyclohydrolase activity resides in the N-terminal region.</text>
</comment>
<keyword evidence="5 10" id="KW-0658">Purine biosynthesis</keyword>
<dbReference type="InterPro" id="IPR024051">
    <property type="entry name" value="AICAR_Tfase_dup_dom_sf"/>
</dbReference>
<comment type="catalytic activity">
    <reaction evidence="9 10">
        <text>IMP + H2O = 5-formamido-1-(5-phospho-D-ribosyl)imidazole-4-carboxamide</text>
        <dbReference type="Rhea" id="RHEA:18445"/>
        <dbReference type="ChEBI" id="CHEBI:15377"/>
        <dbReference type="ChEBI" id="CHEBI:58053"/>
        <dbReference type="ChEBI" id="CHEBI:58467"/>
        <dbReference type="EC" id="3.5.4.10"/>
    </reaction>
</comment>
<dbReference type="SUPFAM" id="SSF52335">
    <property type="entry name" value="Methylglyoxal synthase-like"/>
    <property type="match status" value="1"/>
</dbReference>
<dbReference type="HAMAP" id="MF_00139">
    <property type="entry name" value="PurH"/>
    <property type="match status" value="1"/>
</dbReference>
<sequence length="523" mass="56482">MSKVYTALLSVSDKTHLLHFARQLSNLGVHILSSGGTSKALLAEGIPIETIEHYTDSPEVMGGRVKTLHPRIYGGILARLTLDQDDLKKLGATPIDLVVVNLYPFKKTIADPAASWEQAIEDVDIGGPSLLRAAAKNHDRVAAVWDPEDYALILDELTQKGEINLSLRLRLATKAFSYTSAYDAAIAYYFSTKEAQKGGVSSFSFPTQLALSFERATILRYGENPHQAAALYKERSDAVGSLAQARQVNEVVKEMSFNNWVDADAALEAVREFEEAAAVLVKHTNPCGVAVRPTLAEAYLVAREADPTSAFGGIVALNRKVEKETALLLVQTFLECVIAPEFAEEALPILHSKKNLRLLQLEGWTHSSPTSLVFKSIDGGLLVQSRDVTCAGEVKKGVIVTKRQPTSAELDDLEFAWRVCKHVKSNAIVFAKEKKTVGIGAGQMSRVVSVQLACMKAGEQAKGAVLASDAFFPFPDGIHAAADVGILAIVQPGGSIKDQEVVAAADAHGLAMIFTNTRHFLHG</sequence>
<organism evidence="12 13">
    <name type="scientific">Pajaroellobacter abortibovis</name>
    <dbReference type="NCBI Taxonomy" id="1882918"/>
    <lineage>
        <taxon>Bacteria</taxon>
        <taxon>Pseudomonadati</taxon>
        <taxon>Myxococcota</taxon>
        <taxon>Polyangia</taxon>
        <taxon>Polyangiales</taxon>
        <taxon>Polyangiaceae</taxon>
    </lineage>
</organism>
<keyword evidence="4 10" id="KW-0808">Transferase</keyword>
<evidence type="ECO:0000256" key="7">
    <source>
        <dbReference type="ARBA" id="ARBA00023268"/>
    </source>
</evidence>
<dbReference type="InterPro" id="IPR002695">
    <property type="entry name" value="PurH-like"/>
</dbReference>
<accession>A0A1L6MXQ5</accession>
<gene>
    <name evidence="10" type="primary">purH</name>
    <name evidence="12" type="ORF">BCY86_05670</name>
</gene>
<evidence type="ECO:0000256" key="1">
    <source>
        <dbReference type="ARBA" id="ARBA00004844"/>
    </source>
</evidence>
<dbReference type="Gene3D" id="3.40.50.1380">
    <property type="entry name" value="Methylglyoxal synthase-like domain"/>
    <property type="match status" value="1"/>
</dbReference>
<evidence type="ECO:0000313" key="12">
    <source>
        <dbReference type="EMBL" id="APS00225.1"/>
    </source>
</evidence>
<dbReference type="InterPro" id="IPR036914">
    <property type="entry name" value="MGS-like_dom_sf"/>
</dbReference>
<dbReference type="Pfam" id="PF02142">
    <property type="entry name" value="MGS"/>
    <property type="match status" value="1"/>
</dbReference>
<dbReference type="Proteomes" id="UP000185544">
    <property type="component" value="Chromosome"/>
</dbReference>
<evidence type="ECO:0000256" key="5">
    <source>
        <dbReference type="ARBA" id="ARBA00022755"/>
    </source>
</evidence>
<dbReference type="GO" id="GO:0003937">
    <property type="term" value="F:IMP cyclohydrolase activity"/>
    <property type="evidence" value="ECO:0007669"/>
    <property type="project" value="UniProtKB-UniRule"/>
</dbReference>
<keyword evidence="6 10" id="KW-0378">Hydrolase</keyword>
<comment type="catalytic activity">
    <reaction evidence="8 10">
        <text>(6R)-10-formyltetrahydrofolate + 5-amino-1-(5-phospho-beta-D-ribosyl)imidazole-4-carboxamide = 5-formamido-1-(5-phospho-D-ribosyl)imidazole-4-carboxamide + (6S)-5,6,7,8-tetrahydrofolate</text>
        <dbReference type="Rhea" id="RHEA:22192"/>
        <dbReference type="ChEBI" id="CHEBI:57453"/>
        <dbReference type="ChEBI" id="CHEBI:58467"/>
        <dbReference type="ChEBI" id="CHEBI:58475"/>
        <dbReference type="ChEBI" id="CHEBI:195366"/>
        <dbReference type="EC" id="2.1.2.3"/>
    </reaction>
</comment>
<evidence type="ECO:0000256" key="4">
    <source>
        <dbReference type="ARBA" id="ARBA00022679"/>
    </source>
</evidence>
<evidence type="ECO:0000313" key="13">
    <source>
        <dbReference type="Proteomes" id="UP000185544"/>
    </source>
</evidence>
<dbReference type="SUPFAM" id="SSF53927">
    <property type="entry name" value="Cytidine deaminase-like"/>
    <property type="match status" value="1"/>
</dbReference>
<dbReference type="PANTHER" id="PTHR11692">
    <property type="entry name" value="BIFUNCTIONAL PURINE BIOSYNTHESIS PROTEIN PURH"/>
    <property type="match status" value="1"/>
</dbReference>
<dbReference type="NCBIfam" id="NF002049">
    <property type="entry name" value="PRK00881.1"/>
    <property type="match status" value="1"/>
</dbReference>
<evidence type="ECO:0000259" key="11">
    <source>
        <dbReference type="PROSITE" id="PS51855"/>
    </source>
</evidence>
<dbReference type="EC" id="2.1.2.3" evidence="10"/>
<keyword evidence="7 10" id="KW-0511">Multifunctional enzyme</keyword>
<dbReference type="KEGG" id="pabo:BCY86_05670"/>
<dbReference type="GO" id="GO:0004643">
    <property type="term" value="F:phosphoribosylaminoimidazolecarboxamide formyltransferase activity"/>
    <property type="evidence" value="ECO:0007669"/>
    <property type="project" value="UniProtKB-UniRule"/>
</dbReference>
<dbReference type="Pfam" id="PF01808">
    <property type="entry name" value="AICARFT_IMPCHas"/>
    <property type="match status" value="1"/>
</dbReference>
<dbReference type="PROSITE" id="PS51855">
    <property type="entry name" value="MGS"/>
    <property type="match status" value="1"/>
</dbReference>
<dbReference type="GO" id="GO:0006189">
    <property type="term" value="P:'de novo' IMP biosynthetic process"/>
    <property type="evidence" value="ECO:0007669"/>
    <property type="project" value="UniProtKB-UniRule"/>
</dbReference>
<name>A0A1L6MXQ5_9BACT</name>
<protein>
    <recommendedName>
        <fullName evidence="10">Bifunctional purine biosynthesis protein PurH</fullName>
    </recommendedName>
    <domain>
        <recommendedName>
            <fullName evidence="10">Phosphoribosylaminoimidazolecarboxamide formyltransferase</fullName>
            <ecNumber evidence="10">2.1.2.3</ecNumber>
        </recommendedName>
        <alternativeName>
            <fullName evidence="10">AICAR transformylase</fullName>
        </alternativeName>
    </domain>
    <domain>
        <recommendedName>
            <fullName evidence="10">IMP cyclohydrolase</fullName>
            <ecNumber evidence="10">3.5.4.10</ecNumber>
        </recommendedName>
        <alternativeName>
            <fullName evidence="10">ATIC</fullName>
        </alternativeName>
        <alternativeName>
            <fullName evidence="10">IMP synthase</fullName>
        </alternativeName>
        <alternativeName>
            <fullName evidence="10">Inosinicase</fullName>
        </alternativeName>
    </domain>
</protein>
<evidence type="ECO:0000256" key="10">
    <source>
        <dbReference type="HAMAP-Rule" id="MF_00139"/>
    </source>
</evidence>
<dbReference type="FunFam" id="3.40.50.1380:FF:000001">
    <property type="entry name" value="Bifunctional purine biosynthesis protein PurH"/>
    <property type="match status" value="1"/>
</dbReference>
<evidence type="ECO:0000256" key="3">
    <source>
        <dbReference type="ARBA" id="ARBA00007667"/>
    </source>
</evidence>
<dbReference type="NCBIfam" id="TIGR00355">
    <property type="entry name" value="purH"/>
    <property type="match status" value="1"/>
</dbReference>
<evidence type="ECO:0000256" key="2">
    <source>
        <dbReference type="ARBA" id="ARBA00004954"/>
    </source>
</evidence>
<feature type="domain" description="MGS-like" evidence="11">
    <location>
        <begin position="1"/>
        <end position="145"/>
    </location>
</feature>
<proteinExistence type="inferred from homology"/>
<dbReference type="InterPro" id="IPR011607">
    <property type="entry name" value="MGS-like_dom"/>
</dbReference>
<dbReference type="RefSeq" id="WP_075276889.1">
    <property type="nucleotide sequence ID" value="NZ_CP016908.1"/>
</dbReference>
<dbReference type="EC" id="3.5.4.10" evidence="10"/>
<dbReference type="EMBL" id="CP016908">
    <property type="protein sequence ID" value="APS00225.1"/>
    <property type="molecule type" value="Genomic_DNA"/>
</dbReference>